<evidence type="ECO:0000313" key="3">
    <source>
        <dbReference type="Proteomes" id="UP000269396"/>
    </source>
</evidence>
<sequence>MMSSSEWIKSRDKSPKLVKQDFTSSAKSSSVLTIGSKISLRETVS</sequence>
<reference evidence="2 3" key="1">
    <citation type="submission" date="2018-11" db="EMBL/GenBank/DDBJ databases">
        <authorList>
            <consortium name="Pathogen Informatics"/>
        </authorList>
    </citation>
    <scope>NUCLEOTIDE SEQUENCE [LARGE SCALE GENOMIC DNA]</scope>
    <source>
        <strain>Denwood</strain>
        <strain evidence="3">Zambia</strain>
    </source>
</reference>
<organism evidence="2 3">
    <name type="scientific">Schistosoma mattheei</name>
    <dbReference type="NCBI Taxonomy" id="31246"/>
    <lineage>
        <taxon>Eukaryota</taxon>
        <taxon>Metazoa</taxon>
        <taxon>Spiralia</taxon>
        <taxon>Lophotrochozoa</taxon>
        <taxon>Platyhelminthes</taxon>
        <taxon>Trematoda</taxon>
        <taxon>Digenea</taxon>
        <taxon>Strigeidida</taxon>
        <taxon>Schistosomatoidea</taxon>
        <taxon>Schistosomatidae</taxon>
        <taxon>Schistosoma</taxon>
    </lineage>
</organism>
<feature type="compositionally biased region" description="Basic and acidic residues" evidence="1">
    <location>
        <begin position="8"/>
        <end position="19"/>
    </location>
</feature>
<accession>A0A183Q5V7</accession>
<proteinExistence type="predicted"/>
<protein>
    <submittedName>
        <fullName evidence="2">Uncharacterized protein</fullName>
    </submittedName>
</protein>
<dbReference type="AlphaFoldDB" id="A0A183Q5V7"/>
<evidence type="ECO:0000313" key="2">
    <source>
        <dbReference type="EMBL" id="VDP86189.1"/>
    </source>
</evidence>
<dbReference type="Proteomes" id="UP000269396">
    <property type="component" value="Unassembled WGS sequence"/>
</dbReference>
<keyword evidence="3" id="KW-1185">Reference proteome</keyword>
<evidence type="ECO:0000256" key="1">
    <source>
        <dbReference type="SAM" id="MobiDB-lite"/>
    </source>
</evidence>
<gene>
    <name evidence="2" type="ORF">SMTD_LOCUS21993</name>
</gene>
<feature type="region of interest" description="Disordered" evidence="1">
    <location>
        <begin position="1"/>
        <end position="28"/>
    </location>
</feature>
<dbReference type="EMBL" id="UZAL01049329">
    <property type="protein sequence ID" value="VDP86189.1"/>
    <property type="molecule type" value="Genomic_DNA"/>
</dbReference>
<name>A0A183Q5V7_9TREM</name>